<feature type="transmembrane region" description="Helical" evidence="1">
    <location>
        <begin position="106"/>
        <end position="129"/>
    </location>
</feature>
<gene>
    <name evidence="2" type="ORF">PRVXT_002703</name>
</gene>
<keyword evidence="1" id="KW-0812">Transmembrane</keyword>
<sequence length="206" mass="23752">MILFFLLPGLVMGGYAERYFDKTDVHIIYREGFRKYYLRKFFSMIAQVFFVVTIPLLIYWAILNIFATDKIFIEGTINPIGEYIIPSMLILNETMRDLAIKNPDHYVWVSIGIFSITATNYGVFAYSLVNFFKSRILRFIGPVIAVIILDTIFMFLRADPNASFFFDAFNPIFPLTSKEIVGANIVLLLISALLLLTHYLKRKVDG</sequence>
<dbReference type="EMBL" id="CP158367">
    <property type="protein sequence ID" value="XBX74645.1"/>
    <property type="molecule type" value="Genomic_DNA"/>
</dbReference>
<accession>A0AAU7VKT7</accession>
<proteinExistence type="predicted"/>
<evidence type="ECO:0000313" key="2">
    <source>
        <dbReference type="EMBL" id="XBX74645.1"/>
    </source>
</evidence>
<keyword evidence="1" id="KW-1133">Transmembrane helix</keyword>
<dbReference type="RefSeq" id="WP_350343396.1">
    <property type="nucleotide sequence ID" value="NZ_CP158367.1"/>
</dbReference>
<feature type="transmembrane region" description="Helical" evidence="1">
    <location>
        <begin position="40"/>
        <end position="62"/>
    </location>
</feature>
<dbReference type="AlphaFoldDB" id="A0AAU7VKT7"/>
<name>A0AAU7VKT7_9FIRM</name>
<reference evidence="2" key="2">
    <citation type="submission" date="2024-06" db="EMBL/GenBank/DDBJ databases">
        <authorList>
            <person name="Petrova K.O."/>
            <person name="Toshchakov S.V."/>
            <person name="Boltjanskaja Y.V."/>
            <person name="Kevbrin V."/>
        </authorList>
    </citation>
    <scope>NUCLEOTIDE SEQUENCE</scope>
    <source>
        <strain evidence="2">Z-910T</strain>
    </source>
</reference>
<protein>
    <submittedName>
        <fullName evidence="2">Uncharacterized protein</fullName>
    </submittedName>
</protein>
<keyword evidence="1" id="KW-0472">Membrane</keyword>
<feature type="transmembrane region" description="Helical" evidence="1">
    <location>
        <begin position="136"/>
        <end position="156"/>
    </location>
</feature>
<feature type="transmembrane region" description="Helical" evidence="1">
    <location>
        <begin position="180"/>
        <end position="200"/>
    </location>
</feature>
<organism evidence="2">
    <name type="scientific">Proteinivorax tanatarense</name>
    <dbReference type="NCBI Taxonomy" id="1260629"/>
    <lineage>
        <taxon>Bacteria</taxon>
        <taxon>Bacillati</taxon>
        <taxon>Bacillota</taxon>
        <taxon>Clostridia</taxon>
        <taxon>Eubacteriales</taxon>
        <taxon>Proteinivoracaceae</taxon>
        <taxon>Proteinivorax</taxon>
    </lineage>
</organism>
<feature type="transmembrane region" description="Helical" evidence="1">
    <location>
        <begin position="71"/>
        <end position="91"/>
    </location>
</feature>
<reference evidence="2" key="1">
    <citation type="journal article" date="2013" name="Extremophiles">
        <title>Proteinivorax tanatarense gen. nov., sp. nov., an anaerobic, haloalkaliphilic, proteolytic bacterium isolated from a decaying algal bloom, and proposal of Proteinivoraceae fam. nov.</title>
        <authorList>
            <person name="Kevbrin V."/>
            <person name="Boltyanskaya Y."/>
            <person name="Zhilina T."/>
            <person name="Kolganova T."/>
            <person name="Lavrentjeva E."/>
            <person name="Kuznetsov B."/>
        </authorList>
    </citation>
    <scope>NUCLEOTIDE SEQUENCE</scope>
    <source>
        <strain evidence="2">Z-910T</strain>
    </source>
</reference>
<evidence type="ECO:0000256" key="1">
    <source>
        <dbReference type="SAM" id="Phobius"/>
    </source>
</evidence>